<accession>A0A8H4U5P5</accession>
<dbReference type="Proteomes" id="UP000622797">
    <property type="component" value="Unassembled WGS sequence"/>
</dbReference>
<sequence length="149" mass="16938">MKDDACRIELTPTDSPQSYQYVALSHEWRDLKPELALKSNLEDRMNGIPVQDLPSTFRDAVVTANNLGYHYLWIDSLWIVQDDDKDRERECLRMSSICQGAALTIAAPAAKDPPVGFLHKRPLHDNPDYQPCTLQYRNSAGQPINTIKI</sequence>
<evidence type="ECO:0000259" key="1">
    <source>
        <dbReference type="Pfam" id="PF06985"/>
    </source>
</evidence>
<reference evidence="2" key="1">
    <citation type="journal article" date="2020" name="BMC Genomics">
        <title>Correction to: Identification and distribution of gene clusters required for synthesis of sphingolipid metabolism inhibitors in diverse species of the filamentous fungus Fusarium.</title>
        <authorList>
            <person name="Kim H.S."/>
            <person name="Lohmar J.M."/>
            <person name="Busman M."/>
            <person name="Brown D.W."/>
            <person name="Naumann T.A."/>
            <person name="Divon H.H."/>
            <person name="Lysoe E."/>
            <person name="Uhlig S."/>
            <person name="Proctor R.H."/>
        </authorList>
    </citation>
    <scope>NUCLEOTIDE SEQUENCE</scope>
    <source>
        <strain evidence="2">NRRL 20472</strain>
    </source>
</reference>
<feature type="domain" description="Heterokaryon incompatibility" evidence="1">
    <location>
        <begin position="21"/>
        <end position="133"/>
    </location>
</feature>
<evidence type="ECO:0000313" key="2">
    <source>
        <dbReference type="EMBL" id="KAF4970320.1"/>
    </source>
</evidence>
<evidence type="ECO:0000313" key="3">
    <source>
        <dbReference type="Proteomes" id="UP000622797"/>
    </source>
</evidence>
<name>A0A8H4U5P5_9HYPO</name>
<dbReference type="PANTHER" id="PTHR33112">
    <property type="entry name" value="DOMAIN PROTEIN, PUTATIVE-RELATED"/>
    <property type="match status" value="1"/>
</dbReference>
<keyword evidence="3" id="KW-1185">Reference proteome</keyword>
<dbReference type="OrthoDB" id="5362512at2759"/>
<dbReference type="PANTHER" id="PTHR33112:SF16">
    <property type="entry name" value="HETEROKARYON INCOMPATIBILITY DOMAIN-CONTAINING PROTEIN"/>
    <property type="match status" value="1"/>
</dbReference>
<comment type="caution">
    <text evidence="2">The sequence shown here is derived from an EMBL/GenBank/DDBJ whole genome shotgun (WGS) entry which is preliminary data.</text>
</comment>
<organism evidence="2 3">
    <name type="scientific">Fusarium sarcochroum</name>
    <dbReference type="NCBI Taxonomy" id="1208366"/>
    <lineage>
        <taxon>Eukaryota</taxon>
        <taxon>Fungi</taxon>
        <taxon>Dikarya</taxon>
        <taxon>Ascomycota</taxon>
        <taxon>Pezizomycotina</taxon>
        <taxon>Sordariomycetes</taxon>
        <taxon>Hypocreomycetidae</taxon>
        <taxon>Hypocreales</taxon>
        <taxon>Nectriaceae</taxon>
        <taxon>Fusarium</taxon>
        <taxon>Fusarium lateritium species complex</taxon>
    </lineage>
</organism>
<gene>
    <name evidence="2" type="ORF">FSARC_2640</name>
</gene>
<reference evidence="2" key="2">
    <citation type="submission" date="2020-05" db="EMBL/GenBank/DDBJ databases">
        <authorList>
            <person name="Kim H.-S."/>
            <person name="Proctor R.H."/>
            <person name="Brown D.W."/>
        </authorList>
    </citation>
    <scope>NUCLEOTIDE SEQUENCE</scope>
    <source>
        <strain evidence="2">NRRL 20472</strain>
    </source>
</reference>
<dbReference type="EMBL" id="JABEXW010000128">
    <property type="protein sequence ID" value="KAF4970320.1"/>
    <property type="molecule type" value="Genomic_DNA"/>
</dbReference>
<dbReference type="InterPro" id="IPR010730">
    <property type="entry name" value="HET"/>
</dbReference>
<dbReference type="AlphaFoldDB" id="A0A8H4U5P5"/>
<dbReference type="Pfam" id="PF06985">
    <property type="entry name" value="HET"/>
    <property type="match status" value="1"/>
</dbReference>
<proteinExistence type="predicted"/>
<protein>
    <recommendedName>
        <fullName evidence="1">Heterokaryon incompatibility domain-containing protein</fullName>
    </recommendedName>
</protein>